<proteinExistence type="predicted"/>
<evidence type="ECO:0000313" key="3">
    <source>
        <dbReference type="Proteomes" id="UP000293142"/>
    </source>
</evidence>
<feature type="transmembrane region" description="Helical" evidence="1">
    <location>
        <begin position="102"/>
        <end position="124"/>
    </location>
</feature>
<gene>
    <name evidence="2" type="ORF">EYB31_31280</name>
</gene>
<keyword evidence="1" id="KW-0472">Membrane</keyword>
<reference evidence="2 3" key="1">
    <citation type="submission" date="2019-02" db="EMBL/GenBank/DDBJ databases">
        <title>Paenibacillus sp. nov., isolated from surface-sterilized tissue of Thalictrum simplex L.</title>
        <authorList>
            <person name="Tuo L."/>
        </authorList>
    </citation>
    <scope>NUCLEOTIDE SEQUENCE [LARGE SCALE GENOMIC DNA]</scope>
    <source>
        <strain evidence="2 3">N2SHLJ1</strain>
    </source>
</reference>
<accession>A0A4Q9DJZ8</accession>
<organism evidence="2 3">
    <name type="scientific">Paenibacillus thalictri</name>
    <dbReference type="NCBI Taxonomy" id="2527873"/>
    <lineage>
        <taxon>Bacteria</taxon>
        <taxon>Bacillati</taxon>
        <taxon>Bacillota</taxon>
        <taxon>Bacilli</taxon>
        <taxon>Bacillales</taxon>
        <taxon>Paenibacillaceae</taxon>
        <taxon>Paenibacillus</taxon>
    </lineage>
</organism>
<protein>
    <submittedName>
        <fullName evidence="2">Uncharacterized protein</fullName>
    </submittedName>
</protein>
<comment type="caution">
    <text evidence="2">The sequence shown here is derived from an EMBL/GenBank/DDBJ whole genome shotgun (WGS) entry which is preliminary data.</text>
</comment>
<keyword evidence="3" id="KW-1185">Reference proteome</keyword>
<dbReference type="OrthoDB" id="2639081at2"/>
<dbReference type="Proteomes" id="UP000293142">
    <property type="component" value="Unassembled WGS sequence"/>
</dbReference>
<evidence type="ECO:0000256" key="1">
    <source>
        <dbReference type="SAM" id="Phobius"/>
    </source>
</evidence>
<keyword evidence="1" id="KW-1133">Transmembrane helix</keyword>
<evidence type="ECO:0000313" key="2">
    <source>
        <dbReference type="EMBL" id="TBL71029.1"/>
    </source>
</evidence>
<dbReference type="RefSeq" id="WP_131017445.1">
    <property type="nucleotide sequence ID" value="NZ_SIRE01000028.1"/>
</dbReference>
<sequence>MKPLATFPYSEQALSPHCGEPVVAVLQTGEVVAGVIDKVHGGQLILKPLQLKPAWVKSIRQSLMAQPHVKTLIQKKKRPSGKQAKAQTRAFGFGYPGIGAGFGFGGALVLSLLVLAALFVFPFWI</sequence>
<name>A0A4Q9DJZ8_9BACL</name>
<keyword evidence="1" id="KW-0812">Transmembrane</keyword>
<dbReference type="AlphaFoldDB" id="A0A4Q9DJZ8"/>
<dbReference type="EMBL" id="SIRE01000028">
    <property type="protein sequence ID" value="TBL71029.1"/>
    <property type="molecule type" value="Genomic_DNA"/>
</dbReference>